<sequence>MHVSLRRIWESNARFLLGSVLLLGMITVILRIVRRCAAPRGAALRNTSWRDLCLLRAERVSRLPFLASAFETSRSQWLAEHRADPRSSCQPGGGDVPKLPAVLQLQPMRTLEDWQEHEALGFAWETLDFLNASFFDGQLAVDEIRLVQSQRELAKIARRVPDDEAEASVRVDFSTDFTRAWLWIEFNWTHCHFWTASRLASVLLHELVHVWHESNWARTDQLVTAHSSDFIRKCAHLNELCCIRELPFFPNVFTESWTTLVDSSLIKLPFGSPLFTRRWVAYLETEGHFSGSLLEDLGRLGVSQRDVMVSLA</sequence>
<feature type="transmembrane region" description="Helical" evidence="1">
    <location>
        <begin position="12"/>
        <end position="33"/>
    </location>
</feature>
<evidence type="ECO:0000313" key="3">
    <source>
        <dbReference type="Proteomes" id="UP001178507"/>
    </source>
</evidence>
<comment type="caution">
    <text evidence="2">The sequence shown here is derived from an EMBL/GenBank/DDBJ whole genome shotgun (WGS) entry which is preliminary data.</text>
</comment>
<dbReference type="EMBL" id="CAUJNA010000651">
    <property type="protein sequence ID" value="CAJ1379687.1"/>
    <property type="molecule type" value="Genomic_DNA"/>
</dbReference>
<name>A0AA36I2S9_9DINO</name>
<protein>
    <submittedName>
        <fullName evidence="2">Uncharacterized protein</fullName>
    </submittedName>
</protein>
<keyword evidence="1" id="KW-0472">Membrane</keyword>
<keyword evidence="1" id="KW-1133">Transmembrane helix</keyword>
<reference evidence="2" key="1">
    <citation type="submission" date="2023-08" db="EMBL/GenBank/DDBJ databases">
        <authorList>
            <person name="Chen Y."/>
            <person name="Shah S."/>
            <person name="Dougan E. K."/>
            <person name="Thang M."/>
            <person name="Chan C."/>
        </authorList>
    </citation>
    <scope>NUCLEOTIDE SEQUENCE</scope>
</reference>
<dbReference type="Proteomes" id="UP001178507">
    <property type="component" value="Unassembled WGS sequence"/>
</dbReference>
<keyword evidence="3" id="KW-1185">Reference proteome</keyword>
<dbReference type="AlphaFoldDB" id="A0AA36I2S9"/>
<proteinExistence type="predicted"/>
<organism evidence="2 3">
    <name type="scientific">Effrenium voratum</name>
    <dbReference type="NCBI Taxonomy" id="2562239"/>
    <lineage>
        <taxon>Eukaryota</taxon>
        <taxon>Sar</taxon>
        <taxon>Alveolata</taxon>
        <taxon>Dinophyceae</taxon>
        <taxon>Suessiales</taxon>
        <taxon>Symbiodiniaceae</taxon>
        <taxon>Effrenium</taxon>
    </lineage>
</organism>
<gene>
    <name evidence="2" type="ORF">EVOR1521_LOCUS7859</name>
</gene>
<keyword evidence="1" id="KW-0812">Transmembrane</keyword>
<evidence type="ECO:0000256" key="1">
    <source>
        <dbReference type="SAM" id="Phobius"/>
    </source>
</evidence>
<accession>A0AA36I2S9</accession>
<evidence type="ECO:0000313" key="2">
    <source>
        <dbReference type="EMBL" id="CAJ1379687.1"/>
    </source>
</evidence>